<evidence type="ECO:0000313" key="4">
    <source>
        <dbReference type="Proteomes" id="UP000198716"/>
    </source>
</evidence>
<dbReference type="SUPFAM" id="SSF51338">
    <property type="entry name" value="Composite domain of metallo-dependent hydrolases"/>
    <property type="match status" value="1"/>
</dbReference>
<accession>A0A1I2A8M8</accession>
<protein>
    <recommendedName>
        <fullName evidence="2">Amidohydrolase 3 domain-containing protein</fullName>
    </recommendedName>
</protein>
<keyword evidence="4" id="KW-1185">Reference proteome</keyword>
<dbReference type="Gene3D" id="3.10.310.70">
    <property type="match status" value="1"/>
</dbReference>
<dbReference type="InterPro" id="IPR013108">
    <property type="entry name" value="Amidohydro_3"/>
</dbReference>
<dbReference type="EMBL" id="FOMZ01000012">
    <property type="protein sequence ID" value="SFE39343.1"/>
    <property type="molecule type" value="Genomic_DNA"/>
</dbReference>
<dbReference type="InterPro" id="IPR011059">
    <property type="entry name" value="Metal-dep_hydrolase_composite"/>
</dbReference>
<name>A0A1I2A8M8_9ACTN</name>
<feature type="region of interest" description="Disordered" evidence="1">
    <location>
        <begin position="162"/>
        <end position="181"/>
    </location>
</feature>
<evidence type="ECO:0000259" key="2">
    <source>
        <dbReference type="Pfam" id="PF07969"/>
    </source>
</evidence>
<dbReference type="AlphaFoldDB" id="A0A1I2A8M8"/>
<dbReference type="CDD" id="cd01300">
    <property type="entry name" value="YtcJ_like"/>
    <property type="match status" value="1"/>
</dbReference>
<sequence length="541" mass="58003">MITADTVFLGGPVATMDRRRSFTDAVAVGDGRILALGRADVEELRGGSTEIVDLRGRLLLPGLQDAHVHPLYGGLQLVRCDLTDSGGRAECLRRIAEYADANPGAGWILGGGWEMALFPGGCPDRESLDRVTGRRPALLINEDQHGGWANSAALRAAGIERETADPPGGRIERERDGTPQGTLHESAVELVSRHVPEGDREEYLRALLAGQRRLHAHGVTAWHDAILGRYLNYPDPLEHYRALHGEGLLSGRVTGSLWWDRRRGTEQIPELLGRAEAARGEGVRTGSVKIMLDGVCENFTAAMLHPYLHGHGSGTSYVDSAELNEAVRALDDVGFAVHFHAVGDRAVRQALDAVATARGTNGDSGNRHQIAHLQVVHPDDLTRFAELGVAANIQAEWAHNDAAMTELTAPYLGPLRYSRQYPFGSLLAAGTLLATGSDWPVSTIDPMRAIHVAVNRTDVADSAPPLLAGEAITLSDALAAATIGSARVHRLERHTGSITVGKRADLTVLDANPFELPVREIGEVGAAMTVVDGRVVHDARG</sequence>
<dbReference type="GO" id="GO:0016810">
    <property type="term" value="F:hydrolase activity, acting on carbon-nitrogen (but not peptide) bonds"/>
    <property type="evidence" value="ECO:0007669"/>
    <property type="project" value="InterPro"/>
</dbReference>
<dbReference type="Gene3D" id="3.20.20.140">
    <property type="entry name" value="Metal-dependent hydrolases"/>
    <property type="match status" value="1"/>
</dbReference>
<dbReference type="RefSeq" id="WP_092928545.1">
    <property type="nucleotide sequence ID" value="NZ_FOMZ01000012.1"/>
</dbReference>
<dbReference type="InterPro" id="IPR033932">
    <property type="entry name" value="YtcJ-like"/>
</dbReference>
<organism evidence="3 4">
    <name type="scientific">Actinopolyspora alba</name>
    <dbReference type="NCBI Taxonomy" id="673379"/>
    <lineage>
        <taxon>Bacteria</taxon>
        <taxon>Bacillati</taxon>
        <taxon>Actinomycetota</taxon>
        <taxon>Actinomycetes</taxon>
        <taxon>Actinopolysporales</taxon>
        <taxon>Actinopolysporaceae</taxon>
        <taxon>Actinopolyspora</taxon>
        <taxon>Actinopolyspora alba group</taxon>
    </lineage>
</organism>
<dbReference type="PANTHER" id="PTHR22642:SF2">
    <property type="entry name" value="PROTEIN LONG AFTER FAR-RED 3"/>
    <property type="match status" value="1"/>
</dbReference>
<dbReference type="SUPFAM" id="SSF51556">
    <property type="entry name" value="Metallo-dependent hydrolases"/>
    <property type="match status" value="1"/>
</dbReference>
<feature type="domain" description="Amidohydrolase 3" evidence="2">
    <location>
        <begin position="50"/>
        <end position="537"/>
    </location>
</feature>
<feature type="compositionally biased region" description="Basic and acidic residues" evidence="1">
    <location>
        <begin position="162"/>
        <end position="177"/>
    </location>
</feature>
<dbReference type="InterPro" id="IPR032466">
    <property type="entry name" value="Metal_Hydrolase"/>
</dbReference>
<gene>
    <name evidence="3" type="ORF">SAMN04487819_112146</name>
</gene>
<evidence type="ECO:0000313" key="3">
    <source>
        <dbReference type="EMBL" id="SFE39343.1"/>
    </source>
</evidence>
<dbReference type="Proteomes" id="UP000198716">
    <property type="component" value="Unassembled WGS sequence"/>
</dbReference>
<reference evidence="4" key="1">
    <citation type="submission" date="2016-10" db="EMBL/GenBank/DDBJ databases">
        <authorList>
            <person name="Varghese N."/>
            <person name="Submissions S."/>
        </authorList>
    </citation>
    <scope>NUCLEOTIDE SEQUENCE [LARGE SCALE GENOMIC DNA]</scope>
    <source>
        <strain evidence="4">DSM 45004</strain>
    </source>
</reference>
<evidence type="ECO:0000256" key="1">
    <source>
        <dbReference type="SAM" id="MobiDB-lite"/>
    </source>
</evidence>
<dbReference type="Gene3D" id="2.30.40.10">
    <property type="entry name" value="Urease, subunit C, domain 1"/>
    <property type="match status" value="1"/>
</dbReference>
<dbReference type="PANTHER" id="PTHR22642">
    <property type="entry name" value="IMIDAZOLONEPROPIONASE"/>
    <property type="match status" value="1"/>
</dbReference>
<dbReference type="Pfam" id="PF07969">
    <property type="entry name" value="Amidohydro_3"/>
    <property type="match status" value="1"/>
</dbReference>
<proteinExistence type="predicted"/>